<evidence type="ECO:0000256" key="4">
    <source>
        <dbReference type="ARBA" id="ARBA00023159"/>
    </source>
</evidence>
<keyword evidence="8" id="KW-1185">Reference proteome</keyword>
<evidence type="ECO:0000256" key="2">
    <source>
        <dbReference type="ARBA" id="ARBA00023015"/>
    </source>
</evidence>
<dbReference type="CDD" id="cd05466">
    <property type="entry name" value="PBP2_LTTR_substrate"/>
    <property type="match status" value="1"/>
</dbReference>
<gene>
    <name evidence="7" type="ORF">BST29_11935</name>
</gene>
<dbReference type="PANTHER" id="PTHR30346">
    <property type="entry name" value="TRANSCRIPTIONAL DUAL REGULATOR HCAR-RELATED"/>
    <property type="match status" value="1"/>
</dbReference>
<dbReference type="EMBL" id="MVHV01000010">
    <property type="protein sequence ID" value="ORA82407.1"/>
    <property type="molecule type" value="Genomic_DNA"/>
</dbReference>
<dbReference type="InterPro" id="IPR005119">
    <property type="entry name" value="LysR_subst-bd"/>
</dbReference>
<dbReference type="RefSeq" id="WP_083010649.1">
    <property type="nucleotide sequence ID" value="NZ_CP060015.1"/>
</dbReference>
<keyword evidence="4" id="KW-0010">Activator</keyword>
<evidence type="ECO:0000256" key="1">
    <source>
        <dbReference type="ARBA" id="ARBA00009437"/>
    </source>
</evidence>
<feature type="domain" description="HTH lysR-type" evidence="6">
    <location>
        <begin position="1"/>
        <end position="58"/>
    </location>
</feature>
<dbReference type="SUPFAM" id="SSF46785">
    <property type="entry name" value="Winged helix' DNA-binding domain"/>
    <property type="match status" value="1"/>
</dbReference>
<dbReference type="InterPro" id="IPR036390">
    <property type="entry name" value="WH_DNA-bd_sf"/>
</dbReference>
<keyword evidence="5" id="KW-0804">Transcription</keyword>
<dbReference type="Gene3D" id="3.40.190.290">
    <property type="match status" value="1"/>
</dbReference>
<dbReference type="PROSITE" id="PS50931">
    <property type="entry name" value="HTH_LYSR"/>
    <property type="match status" value="1"/>
</dbReference>
<dbReference type="Proteomes" id="UP000243140">
    <property type="component" value="Unassembled WGS sequence"/>
</dbReference>
<organism evidence="7 8">
    <name type="scientific">Mycobacterium malmoense</name>
    <dbReference type="NCBI Taxonomy" id="1780"/>
    <lineage>
        <taxon>Bacteria</taxon>
        <taxon>Bacillati</taxon>
        <taxon>Actinomycetota</taxon>
        <taxon>Actinomycetes</taxon>
        <taxon>Mycobacteriales</taxon>
        <taxon>Mycobacteriaceae</taxon>
        <taxon>Mycobacterium</taxon>
    </lineage>
</organism>
<protein>
    <submittedName>
        <fullName evidence="7">LysR family transcriptional regulator</fullName>
    </submittedName>
</protein>
<evidence type="ECO:0000259" key="6">
    <source>
        <dbReference type="PROSITE" id="PS50931"/>
    </source>
</evidence>
<dbReference type="SUPFAM" id="SSF53850">
    <property type="entry name" value="Periplasmic binding protein-like II"/>
    <property type="match status" value="1"/>
</dbReference>
<comment type="caution">
    <text evidence="7">The sequence shown here is derived from an EMBL/GenBank/DDBJ whole genome shotgun (WGS) entry which is preliminary data.</text>
</comment>
<evidence type="ECO:0000256" key="3">
    <source>
        <dbReference type="ARBA" id="ARBA00023125"/>
    </source>
</evidence>
<evidence type="ECO:0000313" key="7">
    <source>
        <dbReference type="EMBL" id="ORA82407.1"/>
    </source>
</evidence>
<sequence length="319" mass="34229">MNLQQLRYVVALAEASSFTKAAEAMFVVPSALSQQVGRFESEIGLKLFERTTRSVSLTPAGEALLPLVRQVVTGVDQILVDAQALAGTVRGRLTVGMMEIPSESLDVATLMATFHSHYPDVSVTLRSGGSDALIEAVRDRKLDVAIVGSNVSGTGDVLTSIRLFSEPLIAVMPAHHPLTKKSSVSITALAALPFIDFPPGYGLRHETDRGFANVTRRVAFEVTRVDEVTHFVRKDLGVALLPESVARTRANADPRLALRPVAGADLHRRVNLVAPHPEKRSAACQAFVGCVADHIKQTVPGGEVSSATLLGDSSRERRL</sequence>
<dbReference type="PANTHER" id="PTHR30346:SF28">
    <property type="entry name" value="HTH-TYPE TRANSCRIPTIONAL REGULATOR CYNR"/>
    <property type="match status" value="1"/>
</dbReference>
<name>A0ABX3ST72_MYCMA</name>
<dbReference type="InterPro" id="IPR000847">
    <property type="entry name" value="LysR_HTH_N"/>
</dbReference>
<dbReference type="Pfam" id="PF00126">
    <property type="entry name" value="HTH_1"/>
    <property type="match status" value="1"/>
</dbReference>
<evidence type="ECO:0000313" key="8">
    <source>
        <dbReference type="Proteomes" id="UP000243140"/>
    </source>
</evidence>
<dbReference type="Pfam" id="PF03466">
    <property type="entry name" value="LysR_substrate"/>
    <property type="match status" value="1"/>
</dbReference>
<reference evidence="7 8" key="1">
    <citation type="submission" date="2017-02" db="EMBL/GenBank/DDBJ databases">
        <title>The new phylogeny of genus Mycobacterium.</title>
        <authorList>
            <person name="Tortoli E."/>
            <person name="Trovato A."/>
            <person name="Cirillo D.M."/>
        </authorList>
    </citation>
    <scope>NUCLEOTIDE SEQUENCE [LARGE SCALE GENOMIC DNA]</scope>
    <source>
        <strain evidence="7 8">IP1130001</strain>
    </source>
</reference>
<dbReference type="Gene3D" id="1.10.10.10">
    <property type="entry name" value="Winged helix-like DNA-binding domain superfamily/Winged helix DNA-binding domain"/>
    <property type="match status" value="1"/>
</dbReference>
<comment type="similarity">
    <text evidence="1">Belongs to the LysR transcriptional regulatory family.</text>
</comment>
<keyword evidence="2" id="KW-0805">Transcription regulation</keyword>
<dbReference type="InterPro" id="IPR036388">
    <property type="entry name" value="WH-like_DNA-bd_sf"/>
</dbReference>
<proteinExistence type="inferred from homology"/>
<keyword evidence="3" id="KW-0238">DNA-binding</keyword>
<evidence type="ECO:0000256" key="5">
    <source>
        <dbReference type="ARBA" id="ARBA00023163"/>
    </source>
</evidence>
<accession>A0ABX3ST72</accession>